<reference evidence="5" key="1">
    <citation type="submission" date="2023-07" db="EMBL/GenBank/DDBJ databases">
        <title>Draft genome sequence of Agarivorans aestuarii strain ZMCS4, a CAZymes producing bacteria isolated from the marine brown algae Clodostephus spongiosus.</title>
        <authorList>
            <person name="Lorente B."/>
            <person name="Cabral C."/>
            <person name="Frias J."/>
            <person name="Faria J."/>
            <person name="Toubarro D."/>
        </authorList>
    </citation>
    <scope>NUCLEOTIDE SEQUENCE [LARGE SCALE GENOMIC DNA]</scope>
    <source>
        <strain evidence="5">ZMCS4</strain>
    </source>
</reference>
<dbReference type="Proteomes" id="UP001310248">
    <property type="component" value="Unassembled WGS sequence"/>
</dbReference>
<dbReference type="PANTHER" id="PTHR10046">
    <property type="entry name" value="ATP DEPENDENT LON PROTEASE FAMILY MEMBER"/>
    <property type="match status" value="1"/>
</dbReference>
<dbReference type="RefSeq" id="WP_329774665.1">
    <property type="nucleotide sequence ID" value="NZ_JAYDYW010000004.1"/>
</dbReference>
<keyword evidence="2" id="KW-0720">Serine protease</keyword>
<dbReference type="InterPro" id="IPR014721">
    <property type="entry name" value="Ribsml_uS5_D2-typ_fold_subgr"/>
</dbReference>
<dbReference type="InterPro" id="IPR020568">
    <property type="entry name" value="Ribosomal_Su5_D2-typ_SF"/>
</dbReference>
<gene>
    <name evidence="4" type="ORF">SNR37_002769</name>
</gene>
<comment type="similarity">
    <text evidence="2">Belongs to the peptidase S16 family.</text>
</comment>
<dbReference type="SUPFAM" id="SSF54211">
    <property type="entry name" value="Ribosomal protein S5 domain 2-like"/>
    <property type="match status" value="1"/>
</dbReference>
<organism evidence="4 5">
    <name type="scientific">Agarivorans aestuarii</name>
    <dbReference type="NCBI Taxonomy" id="1563703"/>
    <lineage>
        <taxon>Bacteria</taxon>
        <taxon>Pseudomonadati</taxon>
        <taxon>Pseudomonadota</taxon>
        <taxon>Gammaproteobacteria</taxon>
        <taxon>Alteromonadales</taxon>
        <taxon>Alteromonadaceae</taxon>
        <taxon>Agarivorans</taxon>
    </lineage>
</organism>
<accession>A0ABU7G1R5</accession>
<protein>
    <recommendedName>
        <fullName evidence="2">endopeptidase La</fullName>
        <ecNumber evidence="2">3.4.21.53</ecNumber>
    </recommendedName>
</protein>
<evidence type="ECO:0000256" key="1">
    <source>
        <dbReference type="ARBA" id="ARBA00022670"/>
    </source>
</evidence>
<sequence>MTESALSIDKLTPTFSLENVNPTNDIQWSSLLPIAKSSFDYFTQPNNHQQIMVCQGPSFFNLHSVLADFAKDLNLEQQAYALIFNPIQPQRPYCVELNHESQKAFEQAMLQIEDLLNKDFGSELLAKELGEELAFMEESQSDSLTKILQGLAEAQVAKPVLTLIKQLFEYLVELPSFSTIQKFYKTWLSKPTLNYCHEFSRTSVFGQYLAQPAEHCSELVEVNLGAIHHSTSGILVINAEDVLAEAKLWFELKACLATSILSWDKLLGDKVTSQPQNLSINTKLVLVGNANAIADLYELDPTIRSLGLLETELPLEIEATSNNINLYLSHINAELDQRGLSSLTAELYESVLRHSARLCEHQQYLSLDVQELIAPLQSLTLRQFKPNSQGFTQALELLSNNVNNQQKFSDLSYRDKQTNICLSGEQVGQINGLSVIDFAGLGLSFGEPIRITANVFQGDGDFNDIERKAELAGNVHAKSMMIIHGFLNQLFASEHHFPYSGNVVFEQSYHDIDGDSASLASALALLSAISKLPIQQNTAVTGALDQKGNVLAVGGINEKIEGYLRVARIVSNEQPIVVVIPEANLNQLNLSKDVLSAVEQKQLSIFTVSTIHQAIPYLFNLPAGELLDDQSVYGKIYKLINLPNDDPGLIRWLLKKISDIFKF</sequence>
<feature type="domain" description="Lon proteolytic" evidence="3">
    <location>
        <begin position="424"/>
        <end position="621"/>
    </location>
</feature>
<name>A0ABU7G1R5_9ALTE</name>
<feature type="active site" evidence="2">
    <location>
        <position position="559"/>
    </location>
</feature>
<dbReference type="Gene3D" id="3.40.50.300">
    <property type="entry name" value="P-loop containing nucleotide triphosphate hydrolases"/>
    <property type="match status" value="1"/>
</dbReference>
<keyword evidence="1 2" id="KW-0645">Protease</keyword>
<evidence type="ECO:0000313" key="4">
    <source>
        <dbReference type="EMBL" id="MEE1673347.1"/>
    </source>
</evidence>
<dbReference type="InterPro" id="IPR027417">
    <property type="entry name" value="P-loop_NTPase"/>
</dbReference>
<keyword evidence="5" id="KW-1185">Reference proteome</keyword>
<dbReference type="InterPro" id="IPR027065">
    <property type="entry name" value="Lon_Prtase"/>
</dbReference>
<keyword evidence="2" id="KW-0378">Hydrolase</keyword>
<dbReference type="EC" id="3.4.21.53" evidence="2"/>
<evidence type="ECO:0000313" key="5">
    <source>
        <dbReference type="Proteomes" id="UP001310248"/>
    </source>
</evidence>
<feature type="active site" evidence="2">
    <location>
        <position position="516"/>
    </location>
</feature>
<dbReference type="InterPro" id="IPR041699">
    <property type="entry name" value="AAA_32"/>
</dbReference>
<evidence type="ECO:0000259" key="3">
    <source>
        <dbReference type="PROSITE" id="PS51786"/>
    </source>
</evidence>
<dbReference type="Pfam" id="PF05362">
    <property type="entry name" value="Lon_C"/>
    <property type="match status" value="1"/>
</dbReference>
<comment type="caution">
    <text evidence="4">The sequence shown here is derived from an EMBL/GenBank/DDBJ whole genome shotgun (WGS) entry which is preliminary data.</text>
</comment>
<dbReference type="PROSITE" id="PS51786">
    <property type="entry name" value="LON_PROTEOLYTIC"/>
    <property type="match status" value="1"/>
</dbReference>
<evidence type="ECO:0000256" key="2">
    <source>
        <dbReference type="PROSITE-ProRule" id="PRU01122"/>
    </source>
</evidence>
<dbReference type="InterPro" id="IPR008269">
    <property type="entry name" value="Lon_proteolytic"/>
</dbReference>
<comment type="catalytic activity">
    <reaction evidence="2">
        <text>Hydrolysis of proteins in presence of ATP.</text>
        <dbReference type="EC" id="3.4.21.53"/>
    </reaction>
</comment>
<proteinExistence type="inferred from homology"/>
<dbReference type="Gene3D" id="3.30.230.10">
    <property type="match status" value="1"/>
</dbReference>
<dbReference type="Pfam" id="PF13654">
    <property type="entry name" value="AAA_32"/>
    <property type="match status" value="1"/>
</dbReference>
<dbReference type="PRINTS" id="PR00830">
    <property type="entry name" value="ENDOLAPTASE"/>
</dbReference>
<dbReference type="EMBL" id="JAYDYW010000004">
    <property type="protein sequence ID" value="MEE1673347.1"/>
    <property type="molecule type" value="Genomic_DNA"/>
</dbReference>